<evidence type="ECO:0000256" key="1">
    <source>
        <dbReference type="SAM" id="Coils"/>
    </source>
</evidence>
<dbReference type="Proteomes" id="UP000585272">
    <property type="component" value="Unassembled WGS sequence"/>
</dbReference>
<evidence type="ECO:0000313" key="4">
    <source>
        <dbReference type="Proteomes" id="UP000585272"/>
    </source>
</evidence>
<comment type="caution">
    <text evidence="3">The sequence shown here is derived from an EMBL/GenBank/DDBJ whole genome shotgun (WGS) entry which is preliminary data.</text>
</comment>
<dbReference type="AlphaFoldDB" id="A0A840IAN0"/>
<feature type="compositionally biased region" description="Low complexity" evidence="2">
    <location>
        <begin position="1"/>
        <end position="17"/>
    </location>
</feature>
<proteinExistence type="predicted"/>
<feature type="compositionally biased region" description="Low complexity" evidence="2">
    <location>
        <begin position="34"/>
        <end position="49"/>
    </location>
</feature>
<keyword evidence="4" id="KW-1185">Reference proteome</keyword>
<reference evidence="3 4" key="1">
    <citation type="submission" date="2020-08" db="EMBL/GenBank/DDBJ databases">
        <title>Genomic Encyclopedia of Archaeal and Bacterial Type Strains, Phase II (KMG-II): from individual species to whole genera.</title>
        <authorList>
            <person name="Goeker M."/>
        </authorList>
    </citation>
    <scope>NUCLEOTIDE SEQUENCE [LARGE SCALE GENOMIC DNA]</scope>
    <source>
        <strain evidence="3 4">DSM 23288</strain>
    </source>
</reference>
<feature type="compositionally biased region" description="Basic residues" evidence="2">
    <location>
        <begin position="19"/>
        <end position="33"/>
    </location>
</feature>
<organism evidence="3 4">
    <name type="scientific">Conexibacter arvalis</name>
    <dbReference type="NCBI Taxonomy" id="912552"/>
    <lineage>
        <taxon>Bacteria</taxon>
        <taxon>Bacillati</taxon>
        <taxon>Actinomycetota</taxon>
        <taxon>Thermoleophilia</taxon>
        <taxon>Solirubrobacterales</taxon>
        <taxon>Conexibacteraceae</taxon>
        <taxon>Conexibacter</taxon>
    </lineage>
</organism>
<gene>
    <name evidence="3" type="ORF">BDZ31_000747</name>
</gene>
<feature type="coiled-coil region" evidence="1">
    <location>
        <begin position="105"/>
        <end position="150"/>
    </location>
</feature>
<dbReference type="RefSeq" id="WP_183339128.1">
    <property type="nucleotide sequence ID" value="NZ_JACHNU010000001.1"/>
</dbReference>
<feature type="region of interest" description="Disordered" evidence="2">
    <location>
        <begin position="1"/>
        <end position="55"/>
    </location>
</feature>
<protein>
    <submittedName>
        <fullName evidence="3">Uncharacterized protein</fullName>
    </submittedName>
</protein>
<name>A0A840IAN0_9ACTN</name>
<evidence type="ECO:0000256" key="2">
    <source>
        <dbReference type="SAM" id="MobiDB-lite"/>
    </source>
</evidence>
<dbReference type="EMBL" id="JACHNU010000001">
    <property type="protein sequence ID" value="MBB4661174.1"/>
    <property type="molecule type" value="Genomic_DNA"/>
</dbReference>
<sequence>MATNDTTARPTETAPRAPRAPRARRAARTRRAASARSAARRSASAPRTRVGTTTEPVAVTPIAQAQQLAERIVLIPVGAALEARDLVADAFEGVVSASTGALDELRAATSSRSALDRRLKRFERRGGRARIELERDLRRTRTRIEREVRQHRVAPVRQRVAPLTDRVAPVRSRVERVVQNGLGAGRRFVEDAQDRIAKVA</sequence>
<evidence type="ECO:0000313" key="3">
    <source>
        <dbReference type="EMBL" id="MBB4661174.1"/>
    </source>
</evidence>
<accession>A0A840IAN0</accession>
<keyword evidence="1" id="KW-0175">Coiled coil</keyword>